<comment type="catalytic activity">
    <reaction evidence="11 12">
        <text>tRNA(Ser) + L-serine + ATP = L-seryl-tRNA(Ser) + AMP + diphosphate + H(+)</text>
        <dbReference type="Rhea" id="RHEA:12292"/>
        <dbReference type="Rhea" id="RHEA-COMP:9669"/>
        <dbReference type="Rhea" id="RHEA-COMP:9703"/>
        <dbReference type="ChEBI" id="CHEBI:15378"/>
        <dbReference type="ChEBI" id="CHEBI:30616"/>
        <dbReference type="ChEBI" id="CHEBI:33019"/>
        <dbReference type="ChEBI" id="CHEBI:33384"/>
        <dbReference type="ChEBI" id="CHEBI:78442"/>
        <dbReference type="ChEBI" id="CHEBI:78533"/>
        <dbReference type="ChEBI" id="CHEBI:456215"/>
        <dbReference type="EC" id="6.1.1.11"/>
    </reaction>
</comment>
<comment type="domain">
    <text evidence="12">Consists of two distinct domains, a catalytic core and a N-terminal extension that is involved in tRNA binding.</text>
</comment>
<dbReference type="InterPro" id="IPR042103">
    <property type="entry name" value="SerRS_1_N_sf"/>
</dbReference>
<evidence type="ECO:0000256" key="14">
    <source>
        <dbReference type="PIRSR" id="PIRSR001529-2"/>
    </source>
</evidence>
<dbReference type="PANTHER" id="PTHR43697:SF1">
    <property type="entry name" value="SERINE--TRNA LIGASE"/>
    <property type="match status" value="1"/>
</dbReference>
<evidence type="ECO:0000256" key="9">
    <source>
        <dbReference type="ARBA" id="ARBA00023146"/>
    </source>
</evidence>
<protein>
    <recommendedName>
        <fullName evidence="12">Serine--tRNA ligase</fullName>
        <ecNumber evidence="12">6.1.1.11</ecNumber>
    </recommendedName>
    <alternativeName>
        <fullName evidence="12">Seryl-tRNA synthetase</fullName>
        <shortName evidence="12">SerRS</shortName>
    </alternativeName>
    <alternativeName>
        <fullName evidence="12">Seryl-tRNA(Ser/Sec) synthetase</fullName>
    </alternativeName>
</protein>
<dbReference type="InterPro" id="IPR045864">
    <property type="entry name" value="aa-tRNA-synth_II/BPL/LPL"/>
</dbReference>
<evidence type="ECO:0000256" key="1">
    <source>
        <dbReference type="ARBA" id="ARBA00004496"/>
    </source>
</evidence>
<feature type="binding site" evidence="12">
    <location>
        <position position="385"/>
    </location>
    <ligand>
        <name>L-serine</name>
        <dbReference type="ChEBI" id="CHEBI:33384"/>
    </ligand>
</feature>
<name>A0A7C2I3I4_9THEO</name>
<dbReference type="PIRSF" id="PIRSF001529">
    <property type="entry name" value="Ser-tRNA-synth_IIa"/>
    <property type="match status" value="1"/>
</dbReference>
<dbReference type="PROSITE" id="PS50862">
    <property type="entry name" value="AA_TRNA_LIGASE_II"/>
    <property type="match status" value="1"/>
</dbReference>
<dbReference type="InterPro" id="IPR010978">
    <property type="entry name" value="tRNA-bd_arm"/>
</dbReference>
<evidence type="ECO:0000256" key="2">
    <source>
        <dbReference type="ARBA" id="ARBA00005045"/>
    </source>
</evidence>
<reference evidence="17" key="1">
    <citation type="journal article" date="2020" name="mSystems">
        <title>Genome- and Community-Level Interaction Insights into Carbon Utilization and Element Cycling Functions of Hydrothermarchaeota in Hydrothermal Sediment.</title>
        <authorList>
            <person name="Zhou Z."/>
            <person name="Liu Y."/>
            <person name="Xu W."/>
            <person name="Pan J."/>
            <person name="Luo Z.H."/>
            <person name="Li M."/>
        </authorList>
    </citation>
    <scope>NUCLEOTIDE SEQUENCE [LARGE SCALE GENOMIC DNA]</scope>
    <source>
        <strain evidence="17">SpSt-300</strain>
    </source>
</reference>
<dbReference type="Gene3D" id="1.10.287.40">
    <property type="entry name" value="Serine-tRNA synthetase, tRNA binding domain"/>
    <property type="match status" value="1"/>
</dbReference>
<evidence type="ECO:0000259" key="16">
    <source>
        <dbReference type="PROSITE" id="PS50862"/>
    </source>
</evidence>
<dbReference type="Gene3D" id="3.30.930.10">
    <property type="entry name" value="Bira Bifunctional Protein, Domain 2"/>
    <property type="match status" value="1"/>
</dbReference>
<dbReference type="InterPro" id="IPR002314">
    <property type="entry name" value="aa-tRNA-synt_IIb"/>
</dbReference>
<evidence type="ECO:0000256" key="13">
    <source>
        <dbReference type="PIRSR" id="PIRSR001529-1"/>
    </source>
</evidence>
<feature type="coiled-coil region" evidence="15">
    <location>
        <begin position="45"/>
        <end position="96"/>
    </location>
</feature>
<dbReference type="CDD" id="cd00770">
    <property type="entry name" value="SerRS_core"/>
    <property type="match status" value="1"/>
</dbReference>
<dbReference type="PANTHER" id="PTHR43697">
    <property type="entry name" value="SERYL-TRNA SYNTHETASE"/>
    <property type="match status" value="1"/>
</dbReference>
<dbReference type="GO" id="GO:0016740">
    <property type="term" value="F:transferase activity"/>
    <property type="evidence" value="ECO:0007669"/>
    <property type="project" value="UniProtKB-ARBA"/>
</dbReference>
<comment type="subunit">
    <text evidence="12">Homodimer. The tRNA molecule binds across the dimer.</text>
</comment>
<evidence type="ECO:0000256" key="4">
    <source>
        <dbReference type="ARBA" id="ARBA00022490"/>
    </source>
</evidence>
<feature type="binding site" evidence="12 14">
    <location>
        <begin position="349"/>
        <end position="352"/>
    </location>
    <ligand>
        <name>ATP</name>
        <dbReference type="ChEBI" id="CHEBI:30616"/>
    </ligand>
</feature>
<dbReference type="SUPFAM" id="SSF46589">
    <property type="entry name" value="tRNA-binding arm"/>
    <property type="match status" value="1"/>
</dbReference>
<dbReference type="NCBIfam" id="TIGR00414">
    <property type="entry name" value="serS"/>
    <property type="match status" value="1"/>
</dbReference>
<comment type="similarity">
    <text evidence="3 12">Belongs to the class-II aminoacyl-tRNA synthetase family. Type-1 seryl-tRNA synthetase subfamily.</text>
</comment>
<keyword evidence="9 12" id="KW-0030">Aminoacyl-tRNA synthetase</keyword>
<keyword evidence="4 12" id="KW-0963">Cytoplasm</keyword>
<feature type="binding site" evidence="12 13">
    <location>
        <position position="285"/>
    </location>
    <ligand>
        <name>L-serine</name>
        <dbReference type="ChEBI" id="CHEBI:33384"/>
    </ligand>
</feature>
<comment type="subcellular location">
    <subcellularLocation>
        <location evidence="1 12">Cytoplasm</location>
    </subcellularLocation>
</comment>
<dbReference type="GO" id="GO:0004828">
    <property type="term" value="F:serine-tRNA ligase activity"/>
    <property type="evidence" value="ECO:0007669"/>
    <property type="project" value="UniProtKB-UniRule"/>
</dbReference>
<feature type="binding site" evidence="13">
    <location>
        <position position="231"/>
    </location>
    <ligand>
        <name>L-serine</name>
        <dbReference type="ChEBI" id="CHEBI:33384"/>
    </ligand>
</feature>
<dbReference type="GO" id="GO:0005524">
    <property type="term" value="F:ATP binding"/>
    <property type="evidence" value="ECO:0007669"/>
    <property type="project" value="UniProtKB-UniRule"/>
</dbReference>
<dbReference type="InterPro" id="IPR015866">
    <property type="entry name" value="Ser-tRNA-synth_1_N"/>
</dbReference>
<dbReference type="SUPFAM" id="SSF55681">
    <property type="entry name" value="Class II aaRS and biotin synthetases"/>
    <property type="match status" value="1"/>
</dbReference>
<evidence type="ECO:0000256" key="10">
    <source>
        <dbReference type="ARBA" id="ARBA00047929"/>
    </source>
</evidence>
<evidence type="ECO:0000256" key="12">
    <source>
        <dbReference type="HAMAP-Rule" id="MF_00176"/>
    </source>
</evidence>
<dbReference type="GO" id="GO:0006434">
    <property type="term" value="P:seryl-tRNA aminoacylation"/>
    <property type="evidence" value="ECO:0007669"/>
    <property type="project" value="UniProtKB-UniRule"/>
</dbReference>
<evidence type="ECO:0000313" key="17">
    <source>
        <dbReference type="EMBL" id="HEL66096.1"/>
    </source>
</evidence>
<keyword evidence="8 12" id="KW-0648">Protein biosynthesis</keyword>
<dbReference type="EMBL" id="DSMU01000343">
    <property type="protein sequence ID" value="HEL66096.1"/>
    <property type="molecule type" value="Genomic_DNA"/>
</dbReference>
<evidence type="ECO:0000256" key="3">
    <source>
        <dbReference type="ARBA" id="ARBA00010728"/>
    </source>
</evidence>
<keyword evidence="15" id="KW-0175">Coiled coil</keyword>
<dbReference type="InterPro" id="IPR006195">
    <property type="entry name" value="aa-tRNA-synth_II"/>
</dbReference>
<feature type="domain" description="Aminoacyl-transfer RNA synthetases class-II family profile" evidence="16">
    <location>
        <begin position="173"/>
        <end position="410"/>
    </location>
</feature>
<evidence type="ECO:0000256" key="8">
    <source>
        <dbReference type="ARBA" id="ARBA00022917"/>
    </source>
</evidence>
<comment type="caution">
    <text evidence="17">The sequence shown here is derived from an EMBL/GenBank/DDBJ whole genome shotgun (WGS) entry which is preliminary data.</text>
</comment>
<dbReference type="InterPro" id="IPR033729">
    <property type="entry name" value="SerRS_core"/>
</dbReference>
<dbReference type="EC" id="6.1.1.11" evidence="12"/>
<dbReference type="UniPathway" id="UPA00906">
    <property type="reaction ID" value="UER00895"/>
</dbReference>
<sequence length="426" mass="48169">MLDLKFIRRNPEAVREALRKRGYGEEIVDEILQGDAAWREKLMVLEQLKNRRNTVSEEIGRLKKAGDEASALVAEMRVLGDRIKELEAAVREREAENHKRLLNIPNTPHPSVPFGRDASENPEISRWGEPRRFAFTPRPHWEIGRLTGILDFERAGKVSGARFVFYRGLGAALERAVINFMLDLHTREHGYTELFPPFLVNGASMTGTGQLPKFAAEIFKVEGEELYLIPTAEVPVTNYHREEILDGSLLPLKYVAYSACFRAEAGAAGKDTRGLIRHHQFNKVELVKFCRPEESDEELASLLRNAEEVLRRLKLPYRVIVLCTGDLGFAAAKTYDIEVWLPGFGEYREISSCSNFTDFQARRANIRYRPQPGAKAEFVHTLNGSGLAVGRTVAAILENYQEEDGSVVIPEVLRPYLGGLERIPPR</sequence>
<evidence type="ECO:0000256" key="7">
    <source>
        <dbReference type="ARBA" id="ARBA00022840"/>
    </source>
</evidence>
<feature type="binding site" evidence="13">
    <location>
        <position position="383"/>
    </location>
    <ligand>
        <name>L-serine</name>
        <dbReference type="ChEBI" id="CHEBI:33384"/>
    </ligand>
</feature>
<evidence type="ECO:0000256" key="6">
    <source>
        <dbReference type="ARBA" id="ARBA00022741"/>
    </source>
</evidence>
<evidence type="ECO:0000256" key="11">
    <source>
        <dbReference type="ARBA" id="ARBA00048823"/>
    </source>
</evidence>
<feature type="binding site" evidence="12 14">
    <location>
        <begin position="262"/>
        <end position="264"/>
    </location>
    <ligand>
        <name>ATP</name>
        <dbReference type="ChEBI" id="CHEBI:30616"/>
    </ligand>
</feature>
<dbReference type="Pfam" id="PF00587">
    <property type="entry name" value="tRNA-synt_2b"/>
    <property type="match status" value="1"/>
</dbReference>
<dbReference type="Pfam" id="PF02403">
    <property type="entry name" value="Seryl_tRNA_N"/>
    <property type="match status" value="1"/>
</dbReference>
<keyword evidence="5 12" id="KW-0436">Ligase</keyword>
<dbReference type="PRINTS" id="PR00981">
    <property type="entry name" value="TRNASYNTHSER"/>
</dbReference>
<dbReference type="GO" id="GO:0005737">
    <property type="term" value="C:cytoplasm"/>
    <property type="evidence" value="ECO:0007669"/>
    <property type="project" value="UniProtKB-SubCell"/>
</dbReference>
<dbReference type="GO" id="GO:0016260">
    <property type="term" value="P:selenocysteine biosynthetic process"/>
    <property type="evidence" value="ECO:0007669"/>
    <property type="project" value="UniProtKB-UniRule"/>
</dbReference>
<keyword evidence="7 12" id="KW-0067">ATP-binding</keyword>
<keyword evidence="6 12" id="KW-0547">Nucleotide-binding</keyword>
<feature type="binding site" evidence="13">
    <location>
        <position position="262"/>
    </location>
    <ligand>
        <name>L-serine</name>
        <dbReference type="ChEBI" id="CHEBI:33384"/>
    </ligand>
</feature>
<dbReference type="AlphaFoldDB" id="A0A7C2I3I4"/>
<comment type="pathway">
    <text evidence="2 12">Aminoacyl-tRNA biosynthesis; selenocysteinyl-tRNA(Sec) biosynthesis; L-seryl-tRNA(Sec) from L-serine and tRNA(Sec): step 1/1.</text>
</comment>
<feature type="binding site" evidence="12">
    <location>
        <begin position="231"/>
        <end position="233"/>
    </location>
    <ligand>
        <name>L-serine</name>
        <dbReference type="ChEBI" id="CHEBI:33384"/>
    </ligand>
</feature>
<accession>A0A7C2I3I4</accession>
<dbReference type="HAMAP" id="MF_00176">
    <property type="entry name" value="Ser_tRNA_synth_type1"/>
    <property type="match status" value="1"/>
</dbReference>
<dbReference type="GO" id="GO:0140096">
    <property type="term" value="F:catalytic activity, acting on a protein"/>
    <property type="evidence" value="ECO:0007669"/>
    <property type="project" value="UniProtKB-ARBA"/>
</dbReference>
<comment type="caution">
    <text evidence="12">Lacks conserved residue(s) required for the propagation of feature annotation.</text>
</comment>
<evidence type="ECO:0000256" key="15">
    <source>
        <dbReference type="SAM" id="Coils"/>
    </source>
</evidence>
<comment type="function">
    <text evidence="12">Catalyzes the attachment of serine to tRNA(Ser). Is also able to aminoacylate tRNA(Sec) with serine, to form the misacylated tRNA L-seryl-tRNA(Sec), which will be further converted into selenocysteinyl-tRNA(Sec).</text>
</comment>
<organism evidence="17">
    <name type="scientific">Ammonifex degensii</name>
    <dbReference type="NCBI Taxonomy" id="42838"/>
    <lineage>
        <taxon>Bacteria</taxon>
        <taxon>Bacillati</taxon>
        <taxon>Bacillota</taxon>
        <taxon>Clostridia</taxon>
        <taxon>Thermoanaerobacterales</taxon>
        <taxon>Thermoanaerobacteraceae</taxon>
        <taxon>Ammonifex</taxon>
    </lineage>
</organism>
<evidence type="ECO:0000256" key="5">
    <source>
        <dbReference type="ARBA" id="ARBA00022598"/>
    </source>
</evidence>
<comment type="catalytic activity">
    <reaction evidence="10 12">
        <text>tRNA(Sec) + L-serine + ATP = L-seryl-tRNA(Sec) + AMP + diphosphate + H(+)</text>
        <dbReference type="Rhea" id="RHEA:42580"/>
        <dbReference type="Rhea" id="RHEA-COMP:9742"/>
        <dbReference type="Rhea" id="RHEA-COMP:10128"/>
        <dbReference type="ChEBI" id="CHEBI:15378"/>
        <dbReference type="ChEBI" id="CHEBI:30616"/>
        <dbReference type="ChEBI" id="CHEBI:33019"/>
        <dbReference type="ChEBI" id="CHEBI:33384"/>
        <dbReference type="ChEBI" id="CHEBI:78442"/>
        <dbReference type="ChEBI" id="CHEBI:78533"/>
        <dbReference type="ChEBI" id="CHEBI:456215"/>
        <dbReference type="EC" id="6.1.1.11"/>
    </reaction>
</comment>
<gene>
    <name evidence="12" type="primary">serS</name>
    <name evidence="17" type="ORF">ENQ34_05390</name>
</gene>
<proteinExistence type="inferred from homology"/>
<dbReference type="InterPro" id="IPR002317">
    <property type="entry name" value="Ser-tRNA-ligase_type_1"/>
</dbReference>